<dbReference type="Proteomes" id="UP000752171">
    <property type="component" value="Unassembled WGS sequence"/>
</dbReference>
<dbReference type="OrthoDB" id="10052321at2759"/>
<reference evidence="1 4" key="1">
    <citation type="submission" date="2021-07" db="EMBL/GenBank/DDBJ databases">
        <authorList>
            <person name="Imarazene B."/>
            <person name="Zahm M."/>
            <person name="Klopp C."/>
            <person name="Cabau C."/>
            <person name="Beille S."/>
            <person name="Jouanno E."/>
            <person name="Castinel A."/>
            <person name="Lluch J."/>
            <person name="Gil L."/>
            <person name="Kuchtly C."/>
            <person name="Lopez Roques C."/>
            <person name="Donnadieu C."/>
            <person name="Parrinello H."/>
            <person name="Journot L."/>
            <person name="Du K."/>
            <person name="Schartl M."/>
            <person name="Retaux S."/>
            <person name="Guiguen Y."/>
        </authorList>
    </citation>
    <scope>NUCLEOTIDE SEQUENCE [LARGE SCALE GENOMIC DNA]</scope>
    <source>
        <strain evidence="1">Pach_M1</strain>
        <tissue evidence="1">Testis</tissue>
    </source>
</reference>
<dbReference type="GO" id="GO:0005763">
    <property type="term" value="C:mitochondrial small ribosomal subunit"/>
    <property type="evidence" value="ECO:0007669"/>
    <property type="project" value="TreeGrafter"/>
</dbReference>
<gene>
    <name evidence="2" type="primary">mrps22</name>
    <name evidence="1" type="synonym">MRPS22</name>
    <name evidence="1" type="ORF">AMEX_G6023</name>
</gene>
<dbReference type="GO" id="GO:0003735">
    <property type="term" value="F:structural constituent of ribosome"/>
    <property type="evidence" value="ECO:0007669"/>
    <property type="project" value="TreeGrafter"/>
</dbReference>
<sequence length="345" mass="39320">MAARCAGRALSRAARSVINAEYNRAARSQTVQRLTCTAAPGSSSSGQDADRLKAVQFADAEVQDILNRITGLDLNKVFQPVKQELKPPKYRLLTDTQLEEAAHKAGTQAKKLLKMPPVLPERKPIEEVLCEDKMLEGMDKAKYVFTDITYNIPHRERFIVVREPSGTLRKASWEERDRLLQVYFPKNERKLTPPPMFKEENLKVMFGQNRHHAVLNYCLVQFEPDSAEFKRVHALTYEDIEKNGKYNLLWSTRLFGGLVWHLISSQRIDGLLSDMLQRDRVHDAESLVHLFNLAHPQSDSALQAQQQQASGLELLKIYADCECQRPGFIKLALQVYEQTKTQSSA</sequence>
<dbReference type="InterPro" id="IPR019374">
    <property type="entry name" value="Ribosomal_mS22"/>
</dbReference>
<evidence type="ECO:0000313" key="4">
    <source>
        <dbReference type="Proteomes" id="UP000752171"/>
    </source>
</evidence>
<evidence type="ECO:0000313" key="2">
    <source>
        <dbReference type="Ensembl" id="ENSAMXP00005028416.1"/>
    </source>
</evidence>
<dbReference type="PANTHER" id="PTHR13071">
    <property type="entry name" value="MITOCHONDRIAL 28S RIBOSOMAL PROTEIN S22"/>
    <property type="match status" value="1"/>
</dbReference>
<dbReference type="AlphaFoldDB" id="A0A8B9JXZ4"/>
<organism evidence="2 3">
    <name type="scientific">Astyanax mexicanus</name>
    <name type="common">Blind cave fish</name>
    <name type="synonym">Astyanax fasciatus mexicanus</name>
    <dbReference type="NCBI Taxonomy" id="7994"/>
    <lineage>
        <taxon>Eukaryota</taxon>
        <taxon>Metazoa</taxon>
        <taxon>Chordata</taxon>
        <taxon>Craniata</taxon>
        <taxon>Vertebrata</taxon>
        <taxon>Euteleostomi</taxon>
        <taxon>Actinopterygii</taxon>
        <taxon>Neopterygii</taxon>
        <taxon>Teleostei</taxon>
        <taxon>Ostariophysi</taxon>
        <taxon>Characiformes</taxon>
        <taxon>Characoidei</taxon>
        <taxon>Acestrorhamphidae</taxon>
        <taxon>Acestrorhamphinae</taxon>
        <taxon>Astyanax</taxon>
    </lineage>
</organism>
<dbReference type="Ensembl" id="ENSAMXT00005031201.1">
    <property type="protein sequence ID" value="ENSAMXP00005028416.1"/>
    <property type="gene ID" value="ENSAMXG00005014175.1"/>
</dbReference>
<protein>
    <submittedName>
        <fullName evidence="1">28S ribosomal protein S22, mitochondrial</fullName>
    </submittedName>
</protein>
<dbReference type="EMBL" id="JAICCE010000004">
    <property type="protein sequence ID" value="KAG9278201.1"/>
    <property type="molecule type" value="Genomic_DNA"/>
</dbReference>
<evidence type="ECO:0000313" key="1">
    <source>
        <dbReference type="EMBL" id="KAG9278201.1"/>
    </source>
</evidence>
<dbReference type="OMA" id="GYIELTL"/>
<keyword evidence="1" id="KW-0687">Ribonucleoprotein</keyword>
<dbReference type="PANTHER" id="PTHR13071:SF4">
    <property type="entry name" value="SMALL RIBOSOMAL SUBUNIT PROTEIN MS22"/>
    <property type="match status" value="1"/>
</dbReference>
<proteinExistence type="predicted"/>
<keyword evidence="1" id="KW-0689">Ribosomal protein</keyword>
<name>A0A8B9JXZ4_ASTMX</name>
<dbReference type="Proteomes" id="UP000694621">
    <property type="component" value="Unplaced"/>
</dbReference>
<evidence type="ECO:0000313" key="3">
    <source>
        <dbReference type="Proteomes" id="UP000694621"/>
    </source>
</evidence>
<reference evidence="2" key="2">
    <citation type="submission" date="2025-05" db="UniProtKB">
        <authorList>
            <consortium name="Ensembl"/>
        </authorList>
    </citation>
    <scope>IDENTIFICATION</scope>
</reference>
<accession>A0A8B9JXZ4</accession>
<dbReference type="RefSeq" id="XP_007240942.1">
    <property type="nucleotide sequence ID" value="XM_007240880.4"/>
</dbReference>
<dbReference type="GeneID" id="103044805"/>
<dbReference type="KEGG" id="amex:103044805"/>
<dbReference type="Pfam" id="PF10245">
    <property type="entry name" value="MRP-S22"/>
    <property type="match status" value="1"/>
</dbReference>
<dbReference type="CTD" id="56945"/>